<keyword evidence="2" id="KW-1185">Reference proteome</keyword>
<accession>A0A8R7JW26</accession>
<protein>
    <submittedName>
        <fullName evidence="1">Uncharacterized protein</fullName>
    </submittedName>
</protein>
<dbReference type="Gramene" id="TuG1812G0100000554.01.T01">
    <property type="protein sequence ID" value="TuG1812G0100000554.01.T01.cds374748"/>
    <property type="gene ID" value="TuG1812G0100000554.01"/>
</dbReference>
<organism evidence="1 2">
    <name type="scientific">Triticum urartu</name>
    <name type="common">Red wild einkorn</name>
    <name type="synonym">Crithodium urartu</name>
    <dbReference type="NCBI Taxonomy" id="4572"/>
    <lineage>
        <taxon>Eukaryota</taxon>
        <taxon>Viridiplantae</taxon>
        <taxon>Streptophyta</taxon>
        <taxon>Embryophyta</taxon>
        <taxon>Tracheophyta</taxon>
        <taxon>Spermatophyta</taxon>
        <taxon>Magnoliopsida</taxon>
        <taxon>Liliopsida</taxon>
        <taxon>Poales</taxon>
        <taxon>Poaceae</taxon>
        <taxon>BOP clade</taxon>
        <taxon>Pooideae</taxon>
        <taxon>Triticodae</taxon>
        <taxon>Triticeae</taxon>
        <taxon>Triticinae</taxon>
        <taxon>Triticum</taxon>
    </lineage>
</organism>
<reference evidence="1" key="3">
    <citation type="submission" date="2022-06" db="UniProtKB">
        <authorList>
            <consortium name="EnsemblPlants"/>
        </authorList>
    </citation>
    <scope>IDENTIFICATION</scope>
</reference>
<evidence type="ECO:0000313" key="2">
    <source>
        <dbReference type="Proteomes" id="UP000015106"/>
    </source>
</evidence>
<dbReference type="Proteomes" id="UP000015106">
    <property type="component" value="Chromosome 1"/>
</dbReference>
<name>A0A8R7JW26_TRIUA</name>
<evidence type="ECO:0000313" key="1">
    <source>
        <dbReference type="EnsemblPlants" id="TuG1812G0100000554.01.T01.cds374748"/>
    </source>
</evidence>
<proteinExistence type="predicted"/>
<reference evidence="2" key="1">
    <citation type="journal article" date="2013" name="Nature">
        <title>Draft genome of the wheat A-genome progenitor Triticum urartu.</title>
        <authorList>
            <person name="Ling H.Q."/>
            <person name="Zhao S."/>
            <person name="Liu D."/>
            <person name="Wang J."/>
            <person name="Sun H."/>
            <person name="Zhang C."/>
            <person name="Fan H."/>
            <person name="Li D."/>
            <person name="Dong L."/>
            <person name="Tao Y."/>
            <person name="Gao C."/>
            <person name="Wu H."/>
            <person name="Li Y."/>
            <person name="Cui Y."/>
            <person name="Guo X."/>
            <person name="Zheng S."/>
            <person name="Wang B."/>
            <person name="Yu K."/>
            <person name="Liang Q."/>
            <person name="Yang W."/>
            <person name="Lou X."/>
            <person name="Chen J."/>
            <person name="Feng M."/>
            <person name="Jian J."/>
            <person name="Zhang X."/>
            <person name="Luo G."/>
            <person name="Jiang Y."/>
            <person name="Liu J."/>
            <person name="Wang Z."/>
            <person name="Sha Y."/>
            <person name="Zhang B."/>
            <person name="Wu H."/>
            <person name="Tang D."/>
            <person name="Shen Q."/>
            <person name="Xue P."/>
            <person name="Zou S."/>
            <person name="Wang X."/>
            <person name="Liu X."/>
            <person name="Wang F."/>
            <person name="Yang Y."/>
            <person name="An X."/>
            <person name="Dong Z."/>
            <person name="Zhang K."/>
            <person name="Zhang X."/>
            <person name="Luo M.C."/>
            <person name="Dvorak J."/>
            <person name="Tong Y."/>
            <person name="Wang J."/>
            <person name="Yang H."/>
            <person name="Li Z."/>
            <person name="Wang D."/>
            <person name="Zhang A."/>
            <person name="Wang J."/>
        </authorList>
    </citation>
    <scope>NUCLEOTIDE SEQUENCE</scope>
    <source>
        <strain evidence="2">cv. G1812</strain>
    </source>
</reference>
<dbReference type="EnsemblPlants" id="TuG1812G0100000554.01.T01">
    <property type="protein sequence ID" value="TuG1812G0100000554.01.T01.cds374748"/>
    <property type="gene ID" value="TuG1812G0100000554.01"/>
</dbReference>
<sequence>MNIIHACTTYRPCRWNLQPRRMHHRRGKKRSKTGGIDRLKQTIDHLSICGEQIDGWINHSSGGA</sequence>
<dbReference type="AlphaFoldDB" id="A0A8R7JW26"/>
<reference evidence="1" key="2">
    <citation type="submission" date="2018-03" db="EMBL/GenBank/DDBJ databases">
        <title>The Triticum urartu genome reveals the dynamic nature of wheat genome evolution.</title>
        <authorList>
            <person name="Ling H."/>
            <person name="Ma B."/>
            <person name="Shi X."/>
            <person name="Liu H."/>
            <person name="Dong L."/>
            <person name="Sun H."/>
            <person name="Cao Y."/>
            <person name="Gao Q."/>
            <person name="Zheng S."/>
            <person name="Li Y."/>
            <person name="Yu Y."/>
            <person name="Du H."/>
            <person name="Qi M."/>
            <person name="Li Y."/>
            <person name="Yu H."/>
            <person name="Cui Y."/>
            <person name="Wang N."/>
            <person name="Chen C."/>
            <person name="Wu H."/>
            <person name="Zhao Y."/>
            <person name="Zhang J."/>
            <person name="Li Y."/>
            <person name="Zhou W."/>
            <person name="Zhang B."/>
            <person name="Hu W."/>
            <person name="Eijk M."/>
            <person name="Tang J."/>
            <person name="Witsenboer H."/>
            <person name="Zhao S."/>
            <person name="Li Z."/>
            <person name="Zhang A."/>
            <person name="Wang D."/>
            <person name="Liang C."/>
        </authorList>
    </citation>
    <scope>NUCLEOTIDE SEQUENCE [LARGE SCALE GENOMIC DNA]</scope>
    <source>
        <strain evidence="1">cv. G1812</strain>
    </source>
</reference>